<dbReference type="GeneID" id="54298433"/>
<proteinExistence type="predicted"/>
<dbReference type="GO" id="GO:0000287">
    <property type="term" value="F:magnesium ion binding"/>
    <property type="evidence" value="ECO:0007669"/>
    <property type="project" value="InterPro"/>
</dbReference>
<evidence type="ECO:0000256" key="2">
    <source>
        <dbReference type="ARBA" id="ARBA00022679"/>
    </source>
</evidence>
<feature type="domain" description="4'-phosphopantetheinyl transferase" evidence="3">
    <location>
        <begin position="202"/>
        <end position="258"/>
    </location>
</feature>
<organism evidence="5 6">
    <name type="scientific">Aplosporella prunicola CBS 121167</name>
    <dbReference type="NCBI Taxonomy" id="1176127"/>
    <lineage>
        <taxon>Eukaryota</taxon>
        <taxon>Fungi</taxon>
        <taxon>Dikarya</taxon>
        <taxon>Ascomycota</taxon>
        <taxon>Pezizomycotina</taxon>
        <taxon>Dothideomycetes</taxon>
        <taxon>Dothideomycetes incertae sedis</taxon>
        <taxon>Botryosphaeriales</taxon>
        <taxon>Aplosporellaceae</taxon>
        <taxon>Aplosporella</taxon>
    </lineage>
</organism>
<dbReference type="PANTHER" id="PTHR12215">
    <property type="entry name" value="PHOSPHOPANTETHEINE TRANSFERASE"/>
    <property type="match status" value="1"/>
</dbReference>
<evidence type="ECO:0000313" key="5">
    <source>
        <dbReference type="EMBL" id="KAF2138970.1"/>
    </source>
</evidence>
<dbReference type="RefSeq" id="XP_033394683.1">
    <property type="nucleotide sequence ID" value="XM_033540937.1"/>
</dbReference>
<dbReference type="GO" id="GO:0019878">
    <property type="term" value="P:lysine biosynthetic process via aminoadipic acid"/>
    <property type="evidence" value="ECO:0007669"/>
    <property type="project" value="TreeGrafter"/>
</dbReference>
<evidence type="ECO:0000256" key="1">
    <source>
        <dbReference type="ARBA" id="ARBA00013172"/>
    </source>
</evidence>
<dbReference type="PANTHER" id="PTHR12215:SF10">
    <property type="entry name" value="L-AMINOADIPATE-SEMIALDEHYDE DEHYDROGENASE-PHOSPHOPANTETHEINYL TRANSFERASE"/>
    <property type="match status" value="1"/>
</dbReference>
<dbReference type="SUPFAM" id="SSF56214">
    <property type="entry name" value="4'-phosphopantetheinyl transferase"/>
    <property type="match status" value="2"/>
</dbReference>
<dbReference type="EC" id="2.7.8.7" evidence="1"/>
<evidence type="ECO:0000313" key="6">
    <source>
        <dbReference type="Proteomes" id="UP000799438"/>
    </source>
</evidence>
<protein>
    <recommendedName>
        <fullName evidence="1">holo-[acyl-carrier-protein] synthase</fullName>
        <ecNumber evidence="1">2.7.8.7</ecNumber>
    </recommendedName>
</protein>
<keyword evidence="6" id="KW-1185">Reference proteome</keyword>
<gene>
    <name evidence="5" type="ORF">K452DRAFT_290072</name>
</gene>
<dbReference type="EMBL" id="ML995494">
    <property type="protein sequence ID" value="KAF2138970.1"/>
    <property type="molecule type" value="Genomic_DNA"/>
</dbReference>
<dbReference type="AlphaFoldDB" id="A0A6A6B4L2"/>
<dbReference type="Gene3D" id="3.90.470.20">
    <property type="entry name" value="4'-phosphopantetheinyl transferase domain"/>
    <property type="match status" value="2"/>
</dbReference>
<dbReference type="InterPro" id="IPR050559">
    <property type="entry name" value="P-Pant_transferase_sf"/>
</dbReference>
<accession>A0A6A6B4L2</accession>
<keyword evidence="2" id="KW-0808">Transferase</keyword>
<dbReference type="Pfam" id="PF22624">
    <property type="entry name" value="AASDHPPT_N"/>
    <property type="match status" value="1"/>
</dbReference>
<dbReference type="InterPro" id="IPR008278">
    <property type="entry name" value="4-PPantetheinyl_Trfase_dom"/>
</dbReference>
<name>A0A6A6B4L2_9PEZI</name>
<feature type="domain" description="4'-phosphopantetheinyl transferase N-terminal" evidence="4">
    <location>
        <begin position="2"/>
        <end position="65"/>
    </location>
</feature>
<reference evidence="5" key="1">
    <citation type="journal article" date="2020" name="Stud. Mycol.">
        <title>101 Dothideomycetes genomes: a test case for predicting lifestyles and emergence of pathogens.</title>
        <authorList>
            <person name="Haridas S."/>
            <person name="Albert R."/>
            <person name="Binder M."/>
            <person name="Bloem J."/>
            <person name="Labutti K."/>
            <person name="Salamov A."/>
            <person name="Andreopoulos B."/>
            <person name="Baker S."/>
            <person name="Barry K."/>
            <person name="Bills G."/>
            <person name="Bluhm B."/>
            <person name="Cannon C."/>
            <person name="Castanera R."/>
            <person name="Culley D."/>
            <person name="Daum C."/>
            <person name="Ezra D."/>
            <person name="Gonzalez J."/>
            <person name="Henrissat B."/>
            <person name="Kuo A."/>
            <person name="Liang C."/>
            <person name="Lipzen A."/>
            <person name="Lutzoni F."/>
            <person name="Magnuson J."/>
            <person name="Mondo S."/>
            <person name="Nolan M."/>
            <person name="Ohm R."/>
            <person name="Pangilinan J."/>
            <person name="Park H.-J."/>
            <person name="Ramirez L."/>
            <person name="Alfaro M."/>
            <person name="Sun H."/>
            <person name="Tritt A."/>
            <person name="Yoshinaga Y."/>
            <person name="Zwiers L.-H."/>
            <person name="Turgeon B."/>
            <person name="Goodwin S."/>
            <person name="Spatafora J."/>
            <person name="Crous P."/>
            <person name="Grigoriev I."/>
        </authorList>
    </citation>
    <scope>NUCLEOTIDE SEQUENCE</scope>
    <source>
        <strain evidence="5">CBS 121167</strain>
    </source>
</reference>
<sequence>MSLASALLKRAFIAHRLHAPWRDIAFARAPDPVHGKPCYVAPDGTPVPDVTFNVSHQAGLVALVGWGRRPAFGSTANATAGSGSGGAGGSKGRVTDVELGVDVVCVNERNDYRTIDGSPTGFAAWLDIYADFFSPADLAAMNTLPGSTVLQLPDGTTILTSEVGAEALESCCSRGVTLRARRGGSDGEGGTEVHFLSDVIVEEKLRLFYTFWCLKEAYIKLTGEAMLAGWLREVEFRNVRAPRAAAAPNSPWGEKVQDIHVYRQGALVADVKLSIQAFEADYMVAVAVRGVPEAEMPAEAVQRVALEDVLRFVGGA</sequence>
<dbReference type="GO" id="GO:0008897">
    <property type="term" value="F:holo-[acyl-carrier-protein] synthase activity"/>
    <property type="evidence" value="ECO:0007669"/>
    <property type="project" value="UniProtKB-EC"/>
</dbReference>
<dbReference type="Proteomes" id="UP000799438">
    <property type="component" value="Unassembled WGS sequence"/>
</dbReference>
<evidence type="ECO:0000259" key="4">
    <source>
        <dbReference type="Pfam" id="PF22624"/>
    </source>
</evidence>
<dbReference type="InterPro" id="IPR055066">
    <property type="entry name" value="AASDHPPT_N"/>
</dbReference>
<dbReference type="GO" id="GO:0005829">
    <property type="term" value="C:cytosol"/>
    <property type="evidence" value="ECO:0007669"/>
    <property type="project" value="TreeGrafter"/>
</dbReference>
<evidence type="ECO:0000259" key="3">
    <source>
        <dbReference type="Pfam" id="PF01648"/>
    </source>
</evidence>
<dbReference type="InterPro" id="IPR037143">
    <property type="entry name" value="4-PPantetheinyl_Trfase_dom_sf"/>
</dbReference>
<dbReference type="OrthoDB" id="26719at2759"/>
<dbReference type="Pfam" id="PF01648">
    <property type="entry name" value="ACPS"/>
    <property type="match status" value="1"/>
</dbReference>